<dbReference type="InterPro" id="IPR050680">
    <property type="entry name" value="YpeA/RimI_acetyltransf"/>
</dbReference>
<keyword evidence="1 4" id="KW-0808">Transferase</keyword>
<dbReference type="Pfam" id="PF00583">
    <property type="entry name" value="Acetyltransf_1"/>
    <property type="match status" value="1"/>
</dbReference>
<dbReference type="EMBL" id="WNHB01000006">
    <property type="protein sequence ID" value="MTT31434.1"/>
    <property type="molecule type" value="Genomic_DNA"/>
</dbReference>
<proteinExistence type="predicted"/>
<gene>
    <name evidence="4" type="ORF">GMB86_05295</name>
</gene>
<keyword evidence="2" id="KW-0012">Acyltransferase</keyword>
<accession>A0A6N8CMV9</accession>
<dbReference type="InterPro" id="IPR016181">
    <property type="entry name" value="Acyl_CoA_acyltransferase"/>
</dbReference>
<dbReference type="AlphaFoldDB" id="A0A6N8CMV9"/>
<dbReference type="PANTHER" id="PTHR43420:SF47">
    <property type="entry name" value="N-ACETYLTRANSFERASE DOMAIN-CONTAINING PROTEIN"/>
    <property type="match status" value="1"/>
</dbReference>
<sequence length="164" mass="18820">MEIRLLNSLDAENYLDLRLEALQNSPEAFAASYEEEKDQSFEKYKSRFQSQDSFTFGAFENEKLIGVVTLVKEKKLKLKHRANIFAMYVSPEKRGIGAGKSLMLEAIKKAKELEGIEQIYLTVVTTNDPAKRLYSSLGFKAFGKDKRAIMSKCLALRHYRRILI</sequence>
<comment type="caution">
    <text evidence="4">The sequence shown here is derived from an EMBL/GenBank/DDBJ whole genome shotgun (WGS) entry which is preliminary data.</text>
</comment>
<dbReference type="Gene3D" id="3.40.630.30">
    <property type="match status" value="1"/>
</dbReference>
<dbReference type="PANTHER" id="PTHR43420">
    <property type="entry name" value="ACETYLTRANSFERASE"/>
    <property type="match status" value="1"/>
</dbReference>
<evidence type="ECO:0000313" key="4">
    <source>
        <dbReference type="EMBL" id="MTT31434.1"/>
    </source>
</evidence>
<dbReference type="RefSeq" id="WP_155217536.1">
    <property type="nucleotide sequence ID" value="NZ_WNHB01000006.1"/>
</dbReference>
<evidence type="ECO:0000313" key="5">
    <source>
        <dbReference type="Proteomes" id="UP000440978"/>
    </source>
</evidence>
<organism evidence="4 5">
    <name type="scientific">Terrilactibacillus tamarindi</name>
    <dbReference type="NCBI Taxonomy" id="2599694"/>
    <lineage>
        <taxon>Bacteria</taxon>
        <taxon>Bacillati</taxon>
        <taxon>Bacillota</taxon>
        <taxon>Bacilli</taxon>
        <taxon>Bacillales</taxon>
        <taxon>Bacillaceae</taxon>
        <taxon>Terrilactibacillus</taxon>
    </lineage>
</organism>
<dbReference type="PROSITE" id="PS51186">
    <property type="entry name" value="GNAT"/>
    <property type="match status" value="1"/>
</dbReference>
<dbReference type="InterPro" id="IPR000182">
    <property type="entry name" value="GNAT_dom"/>
</dbReference>
<dbReference type="Proteomes" id="UP000440978">
    <property type="component" value="Unassembled WGS sequence"/>
</dbReference>
<evidence type="ECO:0000256" key="1">
    <source>
        <dbReference type="ARBA" id="ARBA00022679"/>
    </source>
</evidence>
<keyword evidence="5" id="KW-1185">Reference proteome</keyword>
<dbReference type="SUPFAM" id="SSF55729">
    <property type="entry name" value="Acyl-CoA N-acyltransferases (Nat)"/>
    <property type="match status" value="1"/>
</dbReference>
<feature type="domain" description="N-acetyltransferase" evidence="3">
    <location>
        <begin position="1"/>
        <end position="163"/>
    </location>
</feature>
<evidence type="ECO:0000259" key="3">
    <source>
        <dbReference type="PROSITE" id="PS51186"/>
    </source>
</evidence>
<dbReference type="CDD" id="cd04301">
    <property type="entry name" value="NAT_SF"/>
    <property type="match status" value="1"/>
</dbReference>
<dbReference type="GO" id="GO:0016747">
    <property type="term" value="F:acyltransferase activity, transferring groups other than amino-acyl groups"/>
    <property type="evidence" value="ECO:0007669"/>
    <property type="project" value="InterPro"/>
</dbReference>
<protein>
    <submittedName>
        <fullName evidence="4">GNAT family N-acetyltransferase</fullName>
    </submittedName>
</protein>
<evidence type="ECO:0000256" key="2">
    <source>
        <dbReference type="ARBA" id="ARBA00023315"/>
    </source>
</evidence>
<name>A0A6N8CMV9_9BACI</name>
<reference evidence="4 5" key="1">
    <citation type="submission" date="2019-11" db="EMBL/GenBank/DDBJ databases">
        <title>Terrilactibacillus tamarindus sp. nov. BCM23-1 isolated from bark of Tamarindus indica.</title>
        <authorList>
            <person name="Kingkaew E."/>
            <person name="Tanasupawat S."/>
        </authorList>
    </citation>
    <scope>NUCLEOTIDE SEQUENCE [LARGE SCALE GENOMIC DNA]</scope>
    <source>
        <strain evidence="4 5">BCM23-1</strain>
    </source>
</reference>
<dbReference type="OrthoDB" id="9799092at2"/>